<dbReference type="Proteomes" id="UP001225034">
    <property type="component" value="Unassembled WGS sequence"/>
</dbReference>
<comment type="caution">
    <text evidence="3">The sequence shown here is derived from an EMBL/GenBank/DDBJ whole genome shotgun (WGS) entry which is preliminary data.</text>
</comment>
<dbReference type="RefSeq" id="WP_306978923.1">
    <property type="nucleotide sequence ID" value="NZ_JAUSUA010000001.1"/>
</dbReference>
<sequence>MKTRKNSGLGIVLIIIGSFILLGMIGVHLGGLVPFALGLGLIYWGYKKYQQKGGLSAGSMILFIFGGLITLSGVGALIPFFIGCLLLFFGYQYMKGDQDDTDSDLHVTPNTVTPKRRSLDEEFSNIINKS</sequence>
<dbReference type="InterPro" id="IPR054331">
    <property type="entry name" value="LiaF_TM"/>
</dbReference>
<evidence type="ECO:0000259" key="2">
    <source>
        <dbReference type="Pfam" id="PF22570"/>
    </source>
</evidence>
<keyword evidence="1" id="KW-0472">Membrane</keyword>
<evidence type="ECO:0000256" key="1">
    <source>
        <dbReference type="SAM" id="Phobius"/>
    </source>
</evidence>
<feature type="domain" description="LiaF transmembrane" evidence="2">
    <location>
        <begin position="9"/>
        <end position="98"/>
    </location>
</feature>
<name>A0ABT9YBV4_9BACI</name>
<accession>A0ABT9YBV4</accession>
<dbReference type="EMBL" id="JAUSUA010000001">
    <property type="protein sequence ID" value="MDQ0205323.1"/>
    <property type="molecule type" value="Genomic_DNA"/>
</dbReference>
<evidence type="ECO:0000313" key="3">
    <source>
        <dbReference type="EMBL" id="MDQ0205323.1"/>
    </source>
</evidence>
<organism evidence="3 4">
    <name type="scientific">Alkalicoccobacillus murimartini</name>
    <dbReference type="NCBI Taxonomy" id="171685"/>
    <lineage>
        <taxon>Bacteria</taxon>
        <taxon>Bacillati</taxon>
        <taxon>Bacillota</taxon>
        <taxon>Bacilli</taxon>
        <taxon>Bacillales</taxon>
        <taxon>Bacillaceae</taxon>
        <taxon>Alkalicoccobacillus</taxon>
    </lineage>
</organism>
<gene>
    <name evidence="3" type="ORF">J2S05_000097</name>
</gene>
<keyword evidence="1" id="KW-0812">Transmembrane</keyword>
<reference evidence="3 4" key="1">
    <citation type="submission" date="2023-07" db="EMBL/GenBank/DDBJ databases">
        <title>Genomic Encyclopedia of Type Strains, Phase IV (KMG-IV): sequencing the most valuable type-strain genomes for metagenomic binning, comparative biology and taxonomic classification.</title>
        <authorList>
            <person name="Goeker M."/>
        </authorList>
    </citation>
    <scope>NUCLEOTIDE SEQUENCE [LARGE SCALE GENOMIC DNA]</scope>
    <source>
        <strain evidence="3 4">DSM 19154</strain>
    </source>
</reference>
<protein>
    <submittedName>
        <fullName evidence="3">Lia operon protein LiaI</fullName>
    </submittedName>
</protein>
<keyword evidence="1" id="KW-1133">Transmembrane helix</keyword>
<keyword evidence="4" id="KW-1185">Reference proteome</keyword>
<proteinExistence type="predicted"/>
<feature type="transmembrane region" description="Helical" evidence="1">
    <location>
        <begin position="57"/>
        <end position="89"/>
    </location>
</feature>
<feature type="transmembrane region" description="Helical" evidence="1">
    <location>
        <begin position="12"/>
        <end position="45"/>
    </location>
</feature>
<evidence type="ECO:0000313" key="4">
    <source>
        <dbReference type="Proteomes" id="UP001225034"/>
    </source>
</evidence>
<dbReference type="Pfam" id="PF22570">
    <property type="entry name" value="LiaF-TM"/>
    <property type="match status" value="1"/>
</dbReference>